<proteinExistence type="predicted"/>
<accession>I3CKB5</accession>
<dbReference type="AlphaFoldDB" id="I3CKB5"/>
<dbReference type="HOGENOM" id="CLU_2448656_0_0_6"/>
<protein>
    <submittedName>
        <fullName evidence="1">Uncharacterized protein</fullName>
    </submittedName>
</protein>
<dbReference type="OrthoDB" id="129642at2"/>
<dbReference type="eggNOG" id="ENOG5033C3R">
    <property type="taxonomic scope" value="Bacteria"/>
</dbReference>
<evidence type="ECO:0000313" key="1">
    <source>
        <dbReference type="EMBL" id="EIJ44058.1"/>
    </source>
</evidence>
<dbReference type="RefSeq" id="WP_002691785.1">
    <property type="nucleotide sequence ID" value="NZ_JH600070.1"/>
</dbReference>
<evidence type="ECO:0000313" key="2">
    <source>
        <dbReference type="Proteomes" id="UP000005744"/>
    </source>
</evidence>
<organism evidence="1 2">
    <name type="scientific">Beggiatoa alba B18LD</name>
    <dbReference type="NCBI Taxonomy" id="395493"/>
    <lineage>
        <taxon>Bacteria</taxon>
        <taxon>Pseudomonadati</taxon>
        <taxon>Pseudomonadota</taxon>
        <taxon>Gammaproteobacteria</taxon>
        <taxon>Thiotrichales</taxon>
        <taxon>Thiotrichaceae</taxon>
        <taxon>Beggiatoa</taxon>
    </lineage>
</organism>
<dbReference type="Proteomes" id="UP000005744">
    <property type="component" value="Unassembled WGS sequence"/>
</dbReference>
<reference evidence="1 2" key="1">
    <citation type="submission" date="2011-11" db="EMBL/GenBank/DDBJ databases">
        <title>Improved High-Quality Draft sequence of Beggiatoa alba B18lD.</title>
        <authorList>
            <consortium name="US DOE Joint Genome Institute"/>
            <person name="Lucas S."/>
            <person name="Han J."/>
            <person name="Lapidus A."/>
            <person name="Cheng J.-F."/>
            <person name="Goodwin L."/>
            <person name="Pitluck S."/>
            <person name="Peters L."/>
            <person name="Mikhailova N."/>
            <person name="Held B."/>
            <person name="Detter J.C."/>
            <person name="Han C."/>
            <person name="Tapia R."/>
            <person name="Land M."/>
            <person name="Hauser L."/>
            <person name="Kyrpides N."/>
            <person name="Ivanova N."/>
            <person name="Pagani I."/>
            <person name="Samuel K."/>
            <person name="Teske A."/>
            <person name="Mueller J."/>
            <person name="Woyke T."/>
        </authorList>
    </citation>
    <scope>NUCLEOTIDE SEQUENCE [LARGE SCALE GENOMIC DNA]</scope>
    <source>
        <strain evidence="1 2">B18LD</strain>
    </source>
</reference>
<dbReference type="STRING" id="395493.BegalDRAFT_3237"/>
<sequence>MLKVACPKCHYEPMSKDRWMCSCGHVWHTFDTLGQCPACGLIWFDTACPHCQQWSRHSQWYYWQPPARILVARLALPAPQQFLRLSYRS</sequence>
<name>I3CKB5_9GAMM</name>
<dbReference type="EMBL" id="JH600070">
    <property type="protein sequence ID" value="EIJ44058.1"/>
    <property type="molecule type" value="Genomic_DNA"/>
</dbReference>
<keyword evidence="2" id="KW-1185">Reference proteome</keyword>
<gene>
    <name evidence="1" type="ORF">BegalDRAFT_3237</name>
</gene>